<evidence type="ECO:0000256" key="1">
    <source>
        <dbReference type="SAM" id="MobiDB-lite"/>
    </source>
</evidence>
<proteinExistence type="predicted"/>
<evidence type="ECO:0000313" key="2">
    <source>
        <dbReference type="EMBL" id="SEA34462.1"/>
    </source>
</evidence>
<name>A0A1H4AG14_9BURK</name>
<dbReference type="STRING" id="83784.SAMN05192564_1011158"/>
<reference evidence="3" key="1">
    <citation type="submission" date="2016-10" db="EMBL/GenBank/DDBJ databases">
        <authorList>
            <person name="Varghese N."/>
            <person name="Submissions S."/>
        </authorList>
    </citation>
    <scope>NUCLEOTIDE SEQUENCE [LARGE SCALE GENOMIC DNA]</scope>
    <source>
        <strain evidence="3">LMG 24000</strain>
    </source>
</reference>
<dbReference type="OrthoDB" id="9798585at2"/>
<dbReference type="CDD" id="cd06981">
    <property type="entry name" value="cupin_reut_a1446"/>
    <property type="match status" value="1"/>
</dbReference>
<evidence type="ECO:0000313" key="3">
    <source>
        <dbReference type="Proteomes" id="UP000198638"/>
    </source>
</evidence>
<sequence length="120" mass="13402">MKPETGNLFDVSGLTAPTGPDERFDTLVDRTGLRIERIVSTGQASPAGFWYDSPNEEWVLLIAGAAALEFETPAESGDIARPHMMQPGDYVRIPAHCRHRVAWTHADEPTFWLAVHYEHT</sequence>
<dbReference type="RefSeq" id="WP_090530135.1">
    <property type="nucleotide sequence ID" value="NZ_FNRQ01000001.1"/>
</dbReference>
<gene>
    <name evidence="2" type="ORF">SAMN05192564_1011158</name>
</gene>
<dbReference type="SUPFAM" id="SSF51182">
    <property type="entry name" value="RmlC-like cupins"/>
    <property type="match status" value="1"/>
</dbReference>
<dbReference type="InterPro" id="IPR014710">
    <property type="entry name" value="RmlC-like_jellyroll"/>
</dbReference>
<organism evidence="2 3">
    <name type="scientific">Paraburkholderia sartisoli</name>
    <dbReference type="NCBI Taxonomy" id="83784"/>
    <lineage>
        <taxon>Bacteria</taxon>
        <taxon>Pseudomonadati</taxon>
        <taxon>Pseudomonadota</taxon>
        <taxon>Betaproteobacteria</taxon>
        <taxon>Burkholderiales</taxon>
        <taxon>Burkholderiaceae</taxon>
        <taxon>Paraburkholderia</taxon>
    </lineage>
</organism>
<accession>A0A1H4AG14</accession>
<protein>
    <submittedName>
        <fullName evidence="2">Cupin 2 domain-containing protein</fullName>
    </submittedName>
</protein>
<dbReference type="AlphaFoldDB" id="A0A1H4AG14"/>
<dbReference type="EMBL" id="FNRQ01000001">
    <property type="protein sequence ID" value="SEA34462.1"/>
    <property type="molecule type" value="Genomic_DNA"/>
</dbReference>
<feature type="region of interest" description="Disordered" evidence="1">
    <location>
        <begin position="1"/>
        <end position="25"/>
    </location>
</feature>
<dbReference type="InterPro" id="IPR011051">
    <property type="entry name" value="RmlC_Cupin_sf"/>
</dbReference>
<dbReference type="Gene3D" id="2.60.120.10">
    <property type="entry name" value="Jelly Rolls"/>
    <property type="match status" value="1"/>
</dbReference>
<keyword evidence="3" id="KW-1185">Reference proteome</keyword>
<dbReference type="Proteomes" id="UP000198638">
    <property type="component" value="Unassembled WGS sequence"/>
</dbReference>